<protein>
    <submittedName>
        <fullName evidence="3">Uncharacterized protein</fullName>
    </submittedName>
</protein>
<reference evidence="3" key="1">
    <citation type="submission" date="2020-04" db="EMBL/GenBank/DDBJ databases">
        <authorList>
            <person name="Chiriac C."/>
            <person name="Salcher M."/>
            <person name="Ghai R."/>
            <person name="Kavagutti S V."/>
        </authorList>
    </citation>
    <scope>NUCLEOTIDE SEQUENCE</scope>
</reference>
<feature type="transmembrane region" description="Helical" evidence="2">
    <location>
        <begin position="6"/>
        <end position="28"/>
    </location>
</feature>
<keyword evidence="2" id="KW-0472">Membrane</keyword>
<keyword evidence="1" id="KW-0175">Coiled coil</keyword>
<gene>
    <name evidence="3" type="ORF">UFOVP450_127</name>
</gene>
<feature type="coiled-coil region" evidence="1">
    <location>
        <begin position="98"/>
        <end position="128"/>
    </location>
</feature>
<evidence type="ECO:0000256" key="1">
    <source>
        <dbReference type="SAM" id="Coils"/>
    </source>
</evidence>
<sequence length="128" mass="14807">MFSEGGFTMIFGVLLGCALIVGFVWYVNNKIPALLTEKDWLTRFVALLLSALLGLFVVDKLVAFKIPLLTEEMSNSLFDLIKNIVLVVFGYQFNAKDTRMWEKDIEEKTRVIDRLEELNDEIRKEKKK</sequence>
<keyword evidence="2" id="KW-1133">Transmembrane helix</keyword>
<dbReference type="EMBL" id="LR796421">
    <property type="protein sequence ID" value="CAB4143389.1"/>
    <property type="molecule type" value="Genomic_DNA"/>
</dbReference>
<evidence type="ECO:0000313" key="3">
    <source>
        <dbReference type="EMBL" id="CAB4143389.1"/>
    </source>
</evidence>
<feature type="transmembrane region" description="Helical" evidence="2">
    <location>
        <begin position="40"/>
        <end position="57"/>
    </location>
</feature>
<evidence type="ECO:0000256" key="2">
    <source>
        <dbReference type="SAM" id="Phobius"/>
    </source>
</evidence>
<accession>A0A6J5MI88</accession>
<keyword evidence="2" id="KW-0812">Transmembrane</keyword>
<feature type="transmembrane region" description="Helical" evidence="2">
    <location>
        <begin position="77"/>
        <end position="93"/>
    </location>
</feature>
<organism evidence="3">
    <name type="scientific">uncultured Caudovirales phage</name>
    <dbReference type="NCBI Taxonomy" id="2100421"/>
    <lineage>
        <taxon>Viruses</taxon>
        <taxon>Duplodnaviria</taxon>
        <taxon>Heunggongvirae</taxon>
        <taxon>Uroviricota</taxon>
        <taxon>Caudoviricetes</taxon>
        <taxon>Peduoviridae</taxon>
        <taxon>Maltschvirus</taxon>
        <taxon>Maltschvirus maltsch</taxon>
    </lineage>
</organism>
<name>A0A6J5MI88_9CAUD</name>
<proteinExistence type="predicted"/>